<name>A0A9X7NZJ6_9MYCO</name>
<gene>
    <name evidence="1" type="ORF">C5U48_06710</name>
</gene>
<keyword evidence="2" id="KW-1185">Reference proteome</keyword>
<accession>A0A9X7NZJ6</accession>
<dbReference type="Gene3D" id="2.30.110.10">
    <property type="entry name" value="Electron Transport, Fmn-binding Protein, Chain A"/>
    <property type="match status" value="1"/>
</dbReference>
<organism evidence="1 2">
    <name type="scientific">Mycolicibacter virginiensis</name>
    <dbReference type="NCBI Taxonomy" id="1795032"/>
    <lineage>
        <taxon>Bacteria</taxon>
        <taxon>Bacillati</taxon>
        <taxon>Actinomycetota</taxon>
        <taxon>Actinomycetes</taxon>
        <taxon>Mycobacteriales</taxon>
        <taxon>Mycobacteriaceae</taxon>
        <taxon>Mycolicibacter</taxon>
    </lineage>
</organism>
<dbReference type="NCBIfam" id="TIGR00026">
    <property type="entry name" value="hi_GC_TIGR00026"/>
    <property type="match status" value="1"/>
</dbReference>
<protein>
    <submittedName>
        <fullName evidence="1">Nitroreductase family deazaflavin-dependent oxidoreductase</fullName>
    </submittedName>
</protein>
<evidence type="ECO:0000313" key="1">
    <source>
        <dbReference type="EMBL" id="PQM53081.1"/>
    </source>
</evidence>
<reference evidence="1 2" key="1">
    <citation type="submission" date="2018-02" db="EMBL/GenBank/DDBJ databases">
        <title>Draft genome sequence of Mycobacterium virginiense isolated from mud of a swine farm in Japan.</title>
        <authorList>
            <person name="Ohya K."/>
        </authorList>
    </citation>
    <scope>NUCLEOTIDE SEQUENCE [LARGE SCALE GENOMIC DNA]</scope>
    <source>
        <strain evidence="1 2">GF75</strain>
    </source>
</reference>
<sequence>MTFPKALARWNRVGLNRVTRHIAPWAPGFGVITHRGRRSGRMYETPVNVFPTATGVRVALTYGADADWVKNVVTAGGCRLRTRRRDLTLTDPRLVHDPARTSVRRFEARILRAFDVADFLDLTTQAASA</sequence>
<dbReference type="InterPro" id="IPR004378">
    <property type="entry name" value="F420H2_quin_Rdtase"/>
</dbReference>
<dbReference type="GO" id="GO:0016491">
    <property type="term" value="F:oxidoreductase activity"/>
    <property type="evidence" value="ECO:0007669"/>
    <property type="project" value="InterPro"/>
</dbReference>
<dbReference type="Proteomes" id="UP000237911">
    <property type="component" value="Unassembled WGS sequence"/>
</dbReference>
<dbReference type="RefSeq" id="WP_046286174.1">
    <property type="nucleotide sequence ID" value="NZ_CP092430.2"/>
</dbReference>
<dbReference type="EMBL" id="PUEV01000018">
    <property type="protein sequence ID" value="PQM53081.1"/>
    <property type="molecule type" value="Genomic_DNA"/>
</dbReference>
<dbReference type="AlphaFoldDB" id="A0A9X7NZJ6"/>
<proteinExistence type="predicted"/>
<evidence type="ECO:0000313" key="2">
    <source>
        <dbReference type="Proteomes" id="UP000237911"/>
    </source>
</evidence>
<dbReference type="InterPro" id="IPR012349">
    <property type="entry name" value="Split_barrel_FMN-bd"/>
</dbReference>
<comment type="caution">
    <text evidence="1">The sequence shown here is derived from an EMBL/GenBank/DDBJ whole genome shotgun (WGS) entry which is preliminary data.</text>
</comment>